<dbReference type="GO" id="GO:0016740">
    <property type="term" value="F:transferase activity"/>
    <property type="evidence" value="ECO:0007669"/>
    <property type="project" value="UniProtKB-KW"/>
</dbReference>
<dbReference type="Gene3D" id="3.40.50.450">
    <property type="match status" value="1"/>
</dbReference>
<organism evidence="1 2">
    <name type="scientific">Leptospira sarikeiensis</name>
    <dbReference type="NCBI Taxonomy" id="2484943"/>
    <lineage>
        <taxon>Bacteria</taxon>
        <taxon>Pseudomonadati</taxon>
        <taxon>Spirochaetota</taxon>
        <taxon>Spirochaetia</taxon>
        <taxon>Leptospirales</taxon>
        <taxon>Leptospiraceae</taxon>
        <taxon>Leptospira</taxon>
    </lineage>
</organism>
<dbReference type="Pfam" id="PF05014">
    <property type="entry name" value="Nuc_deoxyrib_tr"/>
    <property type="match status" value="1"/>
</dbReference>
<evidence type="ECO:0000313" key="2">
    <source>
        <dbReference type="Proteomes" id="UP000297762"/>
    </source>
</evidence>
<comment type="caution">
    <text evidence="1">The sequence shown here is derived from an EMBL/GenBank/DDBJ whole genome shotgun (WGS) entry which is preliminary data.</text>
</comment>
<dbReference type="GO" id="GO:0009159">
    <property type="term" value="P:deoxyribonucleoside monophosphate catabolic process"/>
    <property type="evidence" value="ECO:0007669"/>
    <property type="project" value="TreeGrafter"/>
</dbReference>
<dbReference type="RefSeq" id="WP_135648135.1">
    <property type="nucleotide sequence ID" value="NZ_RQGF01000009.1"/>
</dbReference>
<accession>A0A4R9KD77</accession>
<reference evidence="1" key="1">
    <citation type="journal article" date="2019" name="PLoS Negl. Trop. Dis.">
        <title>Revisiting the worldwide diversity of Leptospira species in the environment.</title>
        <authorList>
            <person name="Vincent A.T."/>
            <person name="Schiettekatte O."/>
            <person name="Bourhy P."/>
            <person name="Veyrier F.J."/>
            <person name="Picardeau M."/>
        </authorList>
    </citation>
    <scope>NUCLEOTIDE SEQUENCE [LARGE SCALE GENOMIC DNA]</scope>
    <source>
        <strain evidence="1">201702455</strain>
    </source>
</reference>
<dbReference type="InterPro" id="IPR051239">
    <property type="entry name" value="2'-dNMP_N-hydrolase"/>
</dbReference>
<dbReference type="AlphaFoldDB" id="A0A4R9KD77"/>
<keyword evidence="2" id="KW-1185">Reference proteome</keyword>
<dbReference type="Proteomes" id="UP000297762">
    <property type="component" value="Unassembled WGS sequence"/>
</dbReference>
<protein>
    <submittedName>
        <fullName evidence="1">Nucleoside 2-deoxyribosyltransferase</fullName>
    </submittedName>
</protein>
<proteinExistence type="predicted"/>
<dbReference type="InterPro" id="IPR007710">
    <property type="entry name" value="Nucleoside_deoxyribTrfase"/>
</dbReference>
<dbReference type="GO" id="GO:0070694">
    <property type="term" value="F:5-hydroxymethyl-dUMP N-hydrolase activity"/>
    <property type="evidence" value="ECO:0007669"/>
    <property type="project" value="TreeGrafter"/>
</dbReference>
<dbReference type="PANTHER" id="PTHR15364">
    <property type="entry name" value="2'-DEOXYNUCLEOSIDE 5'-PHOSPHATE N-HYDROLASE 1"/>
    <property type="match status" value="1"/>
</dbReference>
<gene>
    <name evidence="1" type="ORF">EHQ64_03590</name>
</gene>
<name>A0A4R9KD77_9LEPT</name>
<sequence>MKYQKSIYLAGPEVFLPNAIEVLGSRKRTLEEQGFIVYSPFDGDVEAGSKRDLFLAKRIFEENCKLIRQSDLVLANCDGFRGVCIDDGTSFEIGYAYSLGKRIYGYRGSDLILPKDVESKLETFPHPSGYKIDPQGYLLNEDFGNKINLMLEFSISGSGGELFFGTFESILPEFINAESGYD</sequence>
<dbReference type="PANTHER" id="PTHR15364:SF0">
    <property type="entry name" value="2'-DEOXYNUCLEOSIDE 5'-PHOSPHATE N-HYDROLASE 1"/>
    <property type="match status" value="1"/>
</dbReference>
<dbReference type="EMBL" id="RQGF01000009">
    <property type="protein sequence ID" value="TGL64086.1"/>
    <property type="molecule type" value="Genomic_DNA"/>
</dbReference>
<evidence type="ECO:0000313" key="1">
    <source>
        <dbReference type="EMBL" id="TGL64086.1"/>
    </source>
</evidence>
<dbReference type="SUPFAM" id="SSF52309">
    <property type="entry name" value="N-(deoxy)ribosyltransferase-like"/>
    <property type="match status" value="1"/>
</dbReference>
<dbReference type="OrthoDB" id="397706at2"/>
<keyword evidence="1" id="KW-0808">Transferase</keyword>